<sequence length="546" mass="59883">MTRNTLATLATSFAALMIGAQTASADAALILVQSDYAELDDVSGANQASELAQIAEDAGFEVTASLDSDVRDAADAIDDFRRDAEDGERVMILISGHILSDGSNTWLLTNEAEDVSRFNIGSMAVPLGPVMEIASDFPGQAVLMMAGSGEDADTDDLLPVETIDAAQGVSVFSGRIDRLTDMTEDMLLVPGLSLAEIAEEAPRGVEASGFISPATAFLPAGDGSFTVIERTVQDPQDAFWVVARTMDTAEGYDLYLEYYPDGLHNGEARAALRQLESDAQNADEMAEAALELNRAARRQVQRNLSLLGHNPRGIDGIFGPATRSAISGWQGANGYDQTGYLDAPQLRQMTEAADARAAQLEAEAEERQREQDRQDRAYWNQIGQGQDEAGLRAYLERYPDGLFADVAEARLEQIESEKIANARAEERLFWSRAREEDRATSYRAYLDRYPDGLFVDNARARLQALRDDRNRDQLIAQARDEEREVAGNPVSRLLVETRLRTLGYELSGVDGEFDGTTRRAIRRFQRSRGLDVTGFVTQDTMVRLLG</sequence>
<evidence type="ECO:0000313" key="4">
    <source>
        <dbReference type="EMBL" id="MBV7377323.1"/>
    </source>
</evidence>
<protein>
    <submittedName>
        <fullName evidence="4">Peptidoglycan-binding protein</fullName>
    </submittedName>
</protein>
<evidence type="ECO:0000256" key="2">
    <source>
        <dbReference type="SAM" id="SignalP"/>
    </source>
</evidence>
<keyword evidence="1" id="KW-0175">Coiled coil</keyword>
<reference evidence="4 5" key="1">
    <citation type="submission" date="2021-05" db="EMBL/GenBank/DDBJ databases">
        <title>Culturable bacteria isolated from Daya Bay.</title>
        <authorList>
            <person name="Zheng W."/>
            <person name="Yu S."/>
            <person name="Huang Y."/>
        </authorList>
    </citation>
    <scope>NUCLEOTIDE SEQUENCE [LARGE SCALE GENOMIC DNA]</scope>
    <source>
        <strain evidence="4 5">DP4N28-5</strain>
    </source>
</reference>
<organism evidence="4 5">
    <name type="scientific">Maritimibacter dapengensis</name>
    <dbReference type="NCBI Taxonomy" id="2836868"/>
    <lineage>
        <taxon>Bacteria</taxon>
        <taxon>Pseudomonadati</taxon>
        <taxon>Pseudomonadota</taxon>
        <taxon>Alphaproteobacteria</taxon>
        <taxon>Rhodobacterales</taxon>
        <taxon>Roseobacteraceae</taxon>
        <taxon>Maritimibacter</taxon>
    </lineage>
</organism>
<feature type="coiled-coil region" evidence="1">
    <location>
        <begin position="350"/>
        <end position="377"/>
    </location>
</feature>
<proteinExistence type="predicted"/>
<feature type="signal peptide" evidence="2">
    <location>
        <begin position="1"/>
        <end position="25"/>
    </location>
</feature>
<dbReference type="InterPro" id="IPR002477">
    <property type="entry name" value="Peptidoglycan-bd-like"/>
</dbReference>
<feature type="chain" id="PRO_5047448688" evidence="2">
    <location>
        <begin position="26"/>
        <end position="546"/>
    </location>
</feature>
<gene>
    <name evidence="4" type="ORF">KJP28_00185</name>
</gene>
<feature type="coiled-coil region" evidence="1">
    <location>
        <begin position="265"/>
        <end position="299"/>
    </location>
</feature>
<accession>A0ABS6SWH9</accession>
<evidence type="ECO:0000259" key="3">
    <source>
        <dbReference type="Pfam" id="PF01471"/>
    </source>
</evidence>
<feature type="domain" description="Peptidoglycan binding-like" evidence="3">
    <location>
        <begin position="494"/>
        <end position="544"/>
    </location>
</feature>
<dbReference type="RefSeq" id="WP_218390217.1">
    <property type="nucleotide sequence ID" value="NZ_JAHUZE010000001.1"/>
</dbReference>
<dbReference type="EMBL" id="JAHUZE010000001">
    <property type="protein sequence ID" value="MBV7377323.1"/>
    <property type="molecule type" value="Genomic_DNA"/>
</dbReference>
<evidence type="ECO:0000313" key="5">
    <source>
        <dbReference type="Proteomes" id="UP000756530"/>
    </source>
</evidence>
<dbReference type="Pfam" id="PF01471">
    <property type="entry name" value="PG_binding_1"/>
    <property type="match status" value="2"/>
</dbReference>
<evidence type="ECO:0000256" key="1">
    <source>
        <dbReference type="SAM" id="Coils"/>
    </source>
</evidence>
<keyword evidence="5" id="KW-1185">Reference proteome</keyword>
<keyword evidence="2" id="KW-0732">Signal</keyword>
<name>A0ABS6SWH9_9RHOB</name>
<feature type="domain" description="Peptidoglycan binding-like" evidence="3">
    <location>
        <begin position="294"/>
        <end position="349"/>
    </location>
</feature>
<dbReference type="Proteomes" id="UP000756530">
    <property type="component" value="Unassembled WGS sequence"/>
</dbReference>
<comment type="caution">
    <text evidence="4">The sequence shown here is derived from an EMBL/GenBank/DDBJ whole genome shotgun (WGS) entry which is preliminary data.</text>
</comment>